<sequence>MGGDWIKQIKSSYAASVDFRIDQVIYNDDVDMTELVKKVRTKFYLLLKNSQVMRTGCFFKEKLLITILIFVFESETLHLLEILVLLILLVFLTFQQYQSLLLKELS</sequence>
<comment type="caution">
    <text evidence="2">The sequence shown here is derived from an EMBL/GenBank/DDBJ whole genome shotgun (WGS) entry which is preliminary data.</text>
</comment>
<evidence type="ECO:0000313" key="2">
    <source>
        <dbReference type="EMBL" id="CAH0301757.1"/>
    </source>
</evidence>
<keyword evidence="1" id="KW-0812">Transmembrane</keyword>
<feature type="transmembrane region" description="Helical" evidence="1">
    <location>
        <begin position="63"/>
        <end position="94"/>
    </location>
</feature>
<name>A0A9W4L9F2_9BACI</name>
<dbReference type="EMBL" id="CAKKMG010000108">
    <property type="protein sequence ID" value="CAH0301757.1"/>
    <property type="molecule type" value="Genomic_DNA"/>
</dbReference>
<accession>A0A9W4L9F2</accession>
<keyword evidence="1" id="KW-0472">Membrane</keyword>
<gene>
    <name evidence="2" type="ORF">SRABI133_04591</name>
</gene>
<evidence type="ECO:0000313" key="3">
    <source>
        <dbReference type="Proteomes" id="UP000789326"/>
    </source>
</evidence>
<organism evidence="2 3">
    <name type="scientific">Peribacillus simplex</name>
    <dbReference type="NCBI Taxonomy" id="1478"/>
    <lineage>
        <taxon>Bacteria</taxon>
        <taxon>Bacillati</taxon>
        <taxon>Bacillota</taxon>
        <taxon>Bacilli</taxon>
        <taxon>Bacillales</taxon>
        <taxon>Bacillaceae</taxon>
        <taxon>Peribacillus</taxon>
    </lineage>
</organism>
<dbReference type="Proteomes" id="UP000789326">
    <property type="component" value="Unassembled WGS sequence"/>
</dbReference>
<protein>
    <submittedName>
        <fullName evidence="2">Uncharacterized protein</fullName>
    </submittedName>
</protein>
<evidence type="ECO:0000256" key="1">
    <source>
        <dbReference type="SAM" id="Phobius"/>
    </source>
</evidence>
<dbReference type="AlphaFoldDB" id="A0A9W4L9F2"/>
<proteinExistence type="predicted"/>
<reference evidence="2" key="1">
    <citation type="submission" date="2021-11" db="EMBL/GenBank/DDBJ databases">
        <authorList>
            <person name="Bulgarelli D."/>
        </authorList>
    </citation>
    <scope>NUCLEOTIDE SEQUENCE</scope>
    <source>
        <strain evidence="2">Bi133</strain>
    </source>
</reference>
<keyword evidence="1" id="KW-1133">Transmembrane helix</keyword>